<sequence length="426" mass="46347">MNAVLKPVASKPTGNTKSSGASANDDLRARESQELVFALSGPVGSGIQFVKDALVRELEARSYDVVIVKVSELFGEEAARYGVNITAPKGPAEFQRISHLQDVGNALRKALGEDVGAQLAIKSIKQDRVNRHPEVADLDAIKPGRVAYIVDQLKHPKEAQLLKSVYGNLFFLVGVLCGYDRRKANLTTKMPAEKAEQLIHRDRAESDRDGQQLDKTLKLADFFVRNTHHNTEMLQPPVRRLLGLVHGDNGITPTRKEKGMYAAHSAALQSACLSRQVGAAIVDRHGNIVSTGCNDVPRAGGGLYESASGADHRCVFWEGGVCFNDQRKDQLRDSIKEVLLEKGVDSDTATSYADAIRSRTGVRDLIEFSRAVHAEMDAIVRVARRGGRQSPGASCLQPPIRATTALVTSSLRGFVLCTSSSRMKRA</sequence>
<comment type="caution">
    <text evidence="4">The sequence shown here is derived from an EMBL/GenBank/DDBJ whole genome shotgun (WGS) entry which is preliminary data.</text>
</comment>
<feature type="compositionally biased region" description="Polar residues" evidence="2">
    <location>
        <begin position="12"/>
        <end position="22"/>
    </location>
</feature>
<dbReference type="Proteomes" id="UP001233535">
    <property type="component" value="Unassembled WGS sequence"/>
</dbReference>
<evidence type="ECO:0000256" key="1">
    <source>
        <dbReference type="ARBA" id="ARBA00022801"/>
    </source>
</evidence>
<evidence type="ECO:0000313" key="5">
    <source>
        <dbReference type="Proteomes" id="UP001233535"/>
    </source>
</evidence>
<proteinExistence type="predicted"/>
<organism evidence="4 5">
    <name type="scientific">Lysobacter arvi</name>
    <dbReference type="NCBI Taxonomy" id="3038776"/>
    <lineage>
        <taxon>Bacteria</taxon>
        <taxon>Pseudomonadati</taxon>
        <taxon>Pseudomonadota</taxon>
        <taxon>Gammaproteobacteria</taxon>
        <taxon>Lysobacterales</taxon>
        <taxon>Lysobacteraceae</taxon>
        <taxon>Lysobacter</taxon>
    </lineage>
</organism>
<dbReference type="InterPro" id="IPR016193">
    <property type="entry name" value="Cytidine_deaminase-like"/>
</dbReference>
<gene>
    <name evidence="4" type="ORF">P8609_13490</name>
</gene>
<dbReference type="Gene3D" id="3.40.140.10">
    <property type="entry name" value="Cytidine Deaminase, domain 2"/>
    <property type="match status" value="1"/>
</dbReference>
<dbReference type="InterPro" id="IPR002125">
    <property type="entry name" value="CMP_dCMP_dom"/>
</dbReference>
<evidence type="ECO:0000256" key="2">
    <source>
        <dbReference type="SAM" id="MobiDB-lite"/>
    </source>
</evidence>
<dbReference type="PANTHER" id="PTHR11086:SF18">
    <property type="entry name" value="DEOXYCYTIDYLATE DEAMINASE"/>
    <property type="match status" value="1"/>
</dbReference>
<dbReference type="Gene3D" id="3.40.50.300">
    <property type="entry name" value="P-loop containing nucleotide triphosphate hydrolases"/>
    <property type="match status" value="1"/>
</dbReference>
<dbReference type="InterPro" id="IPR015517">
    <property type="entry name" value="dCMP_deaminase-rel"/>
</dbReference>
<dbReference type="EMBL" id="JARUHG010000004">
    <property type="protein sequence ID" value="MDR0183972.1"/>
    <property type="molecule type" value="Genomic_DNA"/>
</dbReference>
<dbReference type="InterPro" id="IPR027417">
    <property type="entry name" value="P-loop_NTPase"/>
</dbReference>
<keyword evidence="1" id="KW-0378">Hydrolase</keyword>
<dbReference type="SUPFAM" id="SSF53927">
    <property type="entry name" value="Cytidine deaminase-like"/>
    <property type="match status" value="1"/>
</dbReference>
<accession>A0ABU1CG98</accession>
<protein>
    <recommendedName>
        <fullName evidence="3">CMP/dCMP-type deaminase domain-containing protein</fullName>
    </recommendedName>
</protein>
<feature type="region of interest" description="Disordered" evidence="2">
    <location>
        <begin position="1"/>
        <end position="25"/>
    </location>
</feature>
<keyword evidence="5" id="KW-1185">Reference proteome</keyword>
<dbReference type="RefSeq" id="WP_309263104.1">
    <property type="nucleotide sequence ID" value="NZ_JARUHG010000004.1"/>
</dbReference>
<dbReference type="Pfam" id="PF00383">
    <property type="entry name" value="dCMP_cyt_deam_1"/>
    <property type="match status" value="1"/>
</dbReference>
<reference evidence="4 5" key="1">
    <citation type="submission" date="2023-04" db="EMBL/GenBank/DDBJ databases">
        <title>Lysobacter sp. strain UC isolated from soil sample.</title>
        <authorList>
            <person name="Choksket S."/>
            <person name="Harshvardhan F."/>
            <person name="Rana R."/>
            <person name="Patil P.B."/>
            <person name="Korpole S."/>
        </authorList>
    </citation>
    <scope>NUCLEOTIDE SEQUENCE [LARGE SCALE GENOMIC DNA]</scope>
    <source>
        <strain evidence="4 5">UC</strain>
    </source>
</reference>
<feature type="domain" description="CMP/dCMP-type deaminase" evidence="3">
    <location>
        <begin position="255"/>
        <end position="388"/>
    </location>
</feature>
<dbReference type="PANTHER" id="PTHR11086">
    <property type="entry name" value="DEOXYCYTIDYLATE DEAMINASE-RELATED"/>
    <property type="match status" value="1"/>
</dbReference>
<name>A0ABU1CG98_9GAMM</name>
<evidence type="ECO:0000259" key="3">
    <source>
        <dbReference type="Pfam" id="PF00383"/>
    </source>
</evidence>
<evidence type="ECO:0000313" key="4">
    <source>
        <dbReference type="EMBL" id="MDR0183972.1"/>
    </source>
</evidence>